<dbReference type="Gene3D" id="2.60.40.2700">
    <property type="match status" value="1"/>
</dbReference>
<evidence type="ECO:0000256" key="1">
    <source>
        <dbReference type="SAM" id="SignalP"/>
    </source>
</evidence>
<evidence type="ECO:0008006" key="4">
    <source>
        <dbReference type="Google" id="ProtNLM"/>
    </source>
</evidence>
<dbReference type="KEGG" id="hav:AT03_16240"/>
<dbReference type="HOGENOM" id="CLU_868480_0_0_6"/>
<accession>A0A097R4Z2</accession>
<dbReference type="EMBL" id="CP009706">
    <property type="protein sequence ID" value="AIU73783.1"/>
    <property type="molecule type" value="Genomic_DNA"/>
</dbReference>
<dbReference type="OrthoDB" id="6481112at2"/>
<dbReference type="eggNOG" id="ENOG502Z8V8">
    <property type="taxonomic scope" value="Bacteria"/>
</dbReference>
<name>A0A097R4Z2_HAFAL</name>
<sequence>MKKFNKTLLATFIFASCSPFAMAVMTDSAGTLNGTLPVLKASAAGAAHSVAFANDHHSGSTDAMSPGDKITLSYVLQDAEGDTDSSTASIKWFTTTDGAGANKVMLSGNDGKADYTIQNADAGLYLGAEITEQTSTGVPTTGQTIVINDISKYDNSDNIPDGPIVGGTIGTAIVDSAEPTVNLIGKADSKLLVGHTYQFKVWYDVNNNGKQDAGELDASANYSYKWFFDGTSATTGTAGGYAVSSTDNKDLVIPATNVNAKNVFATAGADGVQGYSLKVDYTAKVKSVLKSTKRK</sequence>
<dbReference type="NCBIfam" id="NF040711">
    <property type="entry name" value="partner_SinI"/>
    <property type="match status" value="1"/>
</dbReference>
<organism evidence="2 3">
    <name type="scientific">Hafnia alvei FB1</name>
    <dbReference type="NCBI Taxonomy" id="1453496"/>
    <lineage>
        <taxon>Bacteria</taxon>
        <taxon>Pseudomonadati</taxon>
        <taxon>Pseudomonadota</taxon>
        <taxon>Gammaproteobacteria</taxon>
        <taxon>Enterobacterales</taxon>
        <taxon>Hafniaceae</taxon>
        <taxon>Hafnia</taxon>
    </lineage>
</organism>
<feature type="chain" id="PRO_5001937272" description="Intimin-like protein SinH" evidence="1">
    <location>
        <begin position="24"/>
        <end position="295"/>
    </location>
</feature>
<dbReference type="PATRIC" id="fig|1453496.5.peg.3325"/>
<protein>
    <recommendedName>
        <fullName evidence="4">Intimin-like protein SinH</fullName>
    </recommendedName>
</protein>
<dbReference type="AlphaFoldDB" id="A0A097R4Z2"/>
<evidence type="ECO:0000313" key="3">
    <source>
        <dbReference type="Proteomes" id="UP000029986"/>
    </source>
</evidence>
<proteinExistence type="predicted"/>
<gene>
    <name evidence="2" type="ORF">AT03_16240</name>
</gene>
<dbReference type="PROSITE" id="PS51257">
    <property type="entry name" value="PROKAR_LIPOPROTEIN"/>
    <property type="match status" value="1"/>
</dbReference>
<keyword evidence="1" id="KW-0732">Signal</keyword>
<reference evidence="2 3" key="1">
    <citation type="journal article" date="2014" name="Gut Pathog.">
        <title>Gene clusters of Hafnia alvei strain FB1 important in survival and pathogenesis: a draft genome perspective.</title>
        <authorList>
            <person name="Tan J.Y."/>
            <person name="Yin W.F."/>
            <person name="Chan K.G."/>
        </authorList>
    </citation>
    <scope>NUCLEOTIDE SEQUENCE [LARGE SCALE GENOMIC DNA]</scope>
    <source>
        <strain evidence="2 3">FB1</strain>
    </source>
</reference>
<dbReference type="Proteomes" id="UP000029986">
    <property type="component" value="Chromosome"/>
</dbReference>
<evidence type="ECO:0000313" key="2">
    <source>
        <dbReference type="EMBL" id="AIU73783.1"/>
    </source>
</evidence>
<dbReference type="InterPro" id="IPR047745">
    <property type="entry name" value="SinI-like"/>
</dbReference>
<feature type="signal peptide" evidence="1">
    <location>
        <begin position="1"/>
        <end position="23"/>
    </location>
</feature>
<keyword evidence="3" id="KW-1185">Reference proteome</keyword>
<dbReference type="RefSeq" id="WP_025799858.1">
    <property type="nucleotide sequence ID" value="NZ_CP009706.1"/>
</dbReference>